<dbReference type="EMBL" id="FQVH01000002">
    <property type="protein sequence ID" value="SHE48103.1"/>
    <property type="molecule type" value="Genomic_DNA"/>
</dbReference>
<accession>A0A1M4TUI3</accession>
<protein>
    <submittedName>
        <fullName evidence="1">Uncharacterized protein</fullName>
    </submittedName>
</protein>
<keyword evidence="2" id="KW-1185">Reference proteome</keyword>
<organism evidence="1 2">
    <name type="scientific">Caldanaerobius fijiensis DSM 17918</name>
    <dbReference type="NCBI Taxonomy" id="1121256"/>
    <lineage>
        <taxon>Bacteria</taxon>
        <taxon>Bacillati</taxon>
        <taxon>Bacillota</taxon>
        <taxon>Clostridia</taxon>
        <taxon>Thermoanaerobacterales</taxon>
        <taxon>Thermoanaerobacteraceae</taxon>
        <taxon>Caldanaerobius</taxon>
    </lineage>
</organism>
<evidence type="ECO:0000313" key="2">
    <source>
        <dbReference type="Proteomes" id="UP000184088"/>
    </source>
</evidence>
<proteinExistence type="predicted"/>
<name>A0A1M4TUI3_9THEO</name>
<dbReference type="OrthoDB" id="1725471at2"/>
<sequence>MATKEQLNAVGMNCPGFARDDSLYSTINLKDVLSQGERSCAVCKQWDVTKQKCRINLFDQVLTGLDQT</sequence>
<dbReference type="STRING" id="1121256.SAMN02746089_00305"/>
<gene>
    <name evidence="1" type="ORF">SAMN02746089_00305</name>
</gene>
<dbReference type="RefSeq" id="WP_073341331.1">
    <property type="nucleotide sequence ID" value="NZ_FQVH01000002.1"/>
</dbReference>
<dbReference type="AlphaFoldDB" id="A0A1M4TUI3"/>
<dbReference type="Proteomes" id="UP000184088">
    <property type="component" value="Unassembled WGS sequence"/>
</dbReference>
<reference evidence="1 2" key="1">
    <citation type="submission" date="2016-11" db="EMBL/GenBank/DDBJ databases">
        <authorList>
            <person name="Jaros S."/>
            <person name="Januszkiewicz K."/>
            <person name="Wedrychowicz H."/>
        </authorList>
    </citation>
    <scope>NUCLEOTIDE SEQUENCE [LARGE SCALE GENOMIC DNA]</scope>
    <source>
        <strain evidence="1 2">DSM 17918</strain>
    </source>
</reference>
<evidence type="ECO:0000313" key="1">
    <source>
        <dbReference type="EMBL" id="SHE48103.1"/>
    </source>
</evidence>